<comment type="caution">
    <text evidence="1">The sequence shown here is derived from an EMBL/GenBank/DDBJ whole genome shotgun (WGS) entry which is preliminary data.</text>
</comment>
<name>A0AAV3PAY9_LITER</name>
<dbReference type="AlphaFoldDB" id="A0AAV3PAY9"/>
<dbReference type="EMBL" id="BAABME010016791">
    <property type="protein sequence ID" value="GAA0147470.1"/>
    <property type="molecule type" value="Genomic_DNA"/>
</dbReference>
<sequence>MLEASIAMNNFSSNEYSCAPPAQVLYPFLYDNATDGCSISSGTCSQFSGYENYDHNFRSSPHEFSVQPPMQVECILAQTMNQSLENEYVSSRVDKIIEKLLQLNSTKPCGENYLINGQEELQPVHVKPQREVPSIPFTFHDSQISSSEHEHNFLDGINSVIDFKFKKVDMVDVVGEENFVAIEELGIPFPEAEIDALIEWVNIKDDLNYTKNPEVEESIFNNEDVLVELVDITQYFDQEEIILKLYAKYKLLLPQNFSLKIVPILELHEPFTSVEMAQRLLAYAGFNLLLF</sequence>
<reference evidence="1 2" key="1">
    <citation type="submission" date="2024-01" db="EMBL/GenBank/DDBJ databases">
        <title>The complete chloroplast genome sequence of Lithospermum erythrorhizon: insights into the phylogenetic relationship among Boraginaceae species and the maternal lineages of purple gromwells.</title>
        <authorList>
            <person name="Okada T."/>
            <person name="Watanabe K."/>
        </authorList>
    </citation>
    <scope>NUCLEOTIDE SEQUENCE [LARGE SCALE GENOMIC DNA]</scope>
</reference>
<accession>A0AAV3PAY9</accession>
<evidence type="ECO:0000313" key="1">
    <source>
        <dbReference type="EMBL" id="GAA0147470.1"/>
    </source>
</evidence>
<organism evidence="1 2">
    <name type="scientific">Lithospermum erythrorhizon</name>
    <name type="common">Purple gromwell</name>
    <name type="synonym">Lithospermum officinale var. erythrorhizon</name>
    <dbReference type="NCBI Taxonomy" id="34254"/>
    <lineage>
        <taxon>Eukaryota</taxon>
        <taxon>Viridiplantae</taxon>
        <taxon>Streptophyta</taxon>
        <taxon>Embryophyta</taxon>
        <taxon>Tracheophyta</taxon>
        <taxon>Spermatophyta</taxon>
        <taxon>Magnoliopsida</taxon>
        <taxon>eudicotyledons</taxon>
        <taxon>Gunneridae</taxon>
        <taxon>Pentapetalae</taxon>
        <taxon>asterids</taxon>
        <taxon>lamiids</taxon>
        <taxon>Boraginales</taxon>
        <taxon>Boraginaceae</taxon>
        <taxon>Boraginoideae</taxon>
        <taxon>Lithospermeae</taxon>
        <taxon>Lithospermum</taxon>
    </lineage>
</organism>
<protein>
    <submittedName>
        <fullName evidence="1">Uncharacterized protein</fullName>
    </submittedName>
</protein>
<dbReference type="Proteomes" id="UP001454036">
    <property type="component" value="Unassembled WGS sequence"/>
</dbReference>
<evidence type="ECO:0000313" key="2">
    <source>
        <dbReference type="Proteomes" id="UP001454036"/>
    </source>
</evidence>
<keyword evidence="2" id="KW-1185">Reference proteome</keyword>
<gene>
    <name evidence="1" type="ORF">LIER_36525</name>
</gene>
<proteinExistence type="predicted"/>